<gene>
    <name evidence="1" type="ORF">FHK98_00775</name>
</gene>
<dbReference type="EMBL" id="VDFG01000040">
    <property type="protein sequence ID" value="MBA4464498.1"/>
    <property type="molecule type" value="Genomic_DNA"/>
</dbReference>
<dbReference type="AlphaFoldDB" id="A0A838WD23"/>
<name>A0A838WD23_9CYAN</name>
<accession>A0A838WD23</accession>
<reference evidence="1 2" key="1">
    <citation type="journal article" date="2020" name="J. Appl. Phycol.">
        <title>Morphological changes and genome evolution in Raphidiopsis raciborskii CS-506 after 23 years in culture.</title>
        <authorList>
            <person name="Willis A."/>
            <person name="Bent S.J."/>
            <person name="Jameson I.D."/>
        </authorList>
    </citation>
    <scope>NUCLEOTIDE SEQUENCE [LARGE SCALE GENOMIC DNA]</scope>
    <source>
        <strain evidence="1 2">CS-506_A</strain>
    </source>
</reference>
<comment type="caution">
    <text evidence="1">The sequence shown here is derived from an EMBL/GenBank/DDBJ whole genome shotgun (WGS) entry which is preliminary data.</text>
</comment>
<dbReference type="Pfam" id="PF16258">
    <property type="entry name" value="DUF4912"/>
    <property type="match status" value="1"/>
</dbReference>
<proteinExistence type="predicted"/>
<sequence length="98" mass="11569">AYVHWYISESDRQLAKQRGGNILAIRLYDVTNLDLSVQSPPLVKEYECEESGSDYYLAIPRTHHEYMTEIGYLTDDHQWLNMARSQTIWTYNLPDKEL</sequence>
<dbReference type="InterPro" id="IPR032585">
    <property type="entry name" value="DUF4912"/>
</dbReference>
<evidence type="ECO:0000313" key="1">
    <source>
        <dbReference type="EMBL" id="MBA4464498.1"/>
    </source>
</evidence>
<feature type="non-terminal residue" evidence="1">
    <location>
        <position position="1"/>
    </location>
</feature>
<organism evidence="1 2">
    <name type="scientific">Cylindrospermopsis raciborskii CS-506_A</name>
    <dbReference type="NCBI Taxonomy" id="2585140"/>
    <lineage>
        <taxon>Bacteria</taxon>
        <taxon>Bacillati</taxon>
        <taxon>Cyanobacteriota</taxon>
        <taxon>Cyanophyceae</taxon>
        <taxon>Nostocales</taxon>
        <taxon>Aphanizomenonaceae</taxon>
        <taxon>Cylindrospermopsis</taxon>
    </lineage>
</organism>
<evidence type="ECO:0000313" key="2">
    <source>
        <dbReference type="Proteomes" id="UP000538075"/>
    </source>
</evidence>
<dbReference type="Proteomes" id="UP000538075">
    <property type="component" value="Unassembled WGS sequence"/>
</dbReference>
<protein>
    <submittedName>
        <fullName evidence="1">DUF4912 domain-containing protein</fullName>
    </submittedName>
</protein>